<dbReference type="PANTHER" id="PTHR30055">
    <property type="entry name" value="HTH-TYPE TRANSCRIPTIONAL REGULATOR RUTR"/>
    <property type="match status" value="1"/>
</dbReference>
<dbReference type="Gene3D" id="1.10.357.10">
    <property type="entry name" value="Tetracycline Repressor, domain 2"/>
    <property type="match status" value="1"/>
</dbReference>
<dbReference type="RefSeq" id="WP_201426755.1">
    <property type="nucleotide sequence ID" value="NZ_JAEQMG010000035.1"/>
</dbReference>
<gene>
    <name evidence="4" type="ORF">JKK62_02090</name>
</gene>
<dbReference type="InterPro" id="IPR009057">
    <property type="entry name" value="Homeodomain-like_sf"/>
</dbReference>
<accession>A0A934TYD3</accession>
<evidence type="ECO:0000256" key="2">
    <source>
        <dbReference type="PROSITE-ProRule" id="PRU00335"/>
    </source>
</evidence>
<keyword evidence="1 2" id="KW-0238">DNA-binding</keyword>
<dbReference type="EMBL" id="JAEQMG010000035">
    <property type="protein sequence ID" value="MBK6087450.1"/>
    <property type="molecule type" value="Genomic_DNA"/>
</dbReference>
<reference evidence="4" key="1">
    <citation type="submission" date="2021-01" db="EMBL/GenBank/DDBJ databases">
        <title>Genome public.</title>
        <authorList>
            <person name="Liu C."/>
            <person name="Sun Q."/>
        </authorList>
    </citation>
    <scope>NUCLEOTIDE SEQUENCE</scope>
    <source>
        <strain evidence="4">M6</strain>
    </source>
</reference>
<evidence type="ECO:0000313" key="5">
    <source>
        <dbReference type="Proteomes" id="UP000633365"/>
    </source>
</evidence>
<dbReference type="SUPFAM" id="SSF46689">
    <property type="entry name" value="Homeodomain-like"/>
    <property type="match status" value="1"/>
</dbReference>
<feature type="DNA-binding region" description="H-T-H motif" evidence="2">
    <location>
        <begin position="29"/>
        <end position="48"/>
    </location>
</feature>
<dbReference type="PANTHER" id="PTHR30055:SF226">
    <property type="entry name" value="HTH-TYPE TRANSCRIPTIONAL REGULATOR PKSA"/>
    <property type="match status" value="1"/>
</dbReference>
<dbReference type="AlphaFoldDB" id="A0A934TYD3"/>
<dbReference type="InterPro" id="IPR050109">
    <property type="entry name" value="HTH-type_TetR-like_transc_reg"/>
</dbReference>
<organism evidence="4 5">
    <name type="scientific">Ruminococcus difficilis</name>
    <dbReference type="NCBI Taxonomy" id="2763069"/>
    <lineage>
        <taxon>Bacteria</taxon>
        <taxon>Bacillati</taxon>
        <taxon>Bacillota</taxon>
        <taxon>Clostridia</taxon>
        <taxon>Eubacteriales</taxon>
        <taxon>Oscillospiraceae</taxon>
        <taxon>Ruminococcus</taxon>
    </lineage>
</organism>
<dbReference type="GO" id="GO:0000976">
    <property type="term" value="F:transcription cis-regulatory region binding"/>
    <property type="evidence" value="ECO:0007669"/>
    <property type="project" value="TreeGrafter"/>
</dbReference>
<protein>
    <submittedName>
        <fullName evidence="4">TetR/AcrR family transcriptional regulator</fullName>
    </submittedName>
</protein>
<dbReference type="InterPro" id="IPR036271">
    <property type="entry name" value="Tet_transcr_reg_TetR-rel_C_sf"/>
</dbReference>
<proteinExistence type="predicted"/>
<dbReference type="Proteomes" id="UP000633365">
    <property type="component" value="Unassembled WGS sequence"/>
</dbReference>
<evidence type="ECO:0000313" key="4">
    <source>
        <dbReference type="EMBL" id="MBK6087450.1"/>
    </source>
</evidence>
<dbReference type="Gene3D" id="1.10.10.60">
    <property type="entry name" value="Homeodomain-like"/>
    <property type="match status" value="1"/>
</dbReference>
<dbReference type="Pfam" id="PF00440">
    <property type="entry name" value="TetR_N"/>
    <property type="match status" value="1"/>
</dbReference>
<sequence>MRKSNNQTKSKIVSAAWQLFYDQGFDNTTVDEIIRLSGTSKGSFYHYFESKDSLIGSLAYLFDEKYAELEQQLDYGKNAVDNMLFLTRELCMMIENNIDIELLSRLYAQQLSKRGQKELLDHTRLYYRLLKKLTIQGQERGEITRQKSSAEIVRLYAITERALLYDWCLHGGEYSLTEYAGSVMPLMLSAIRI</sequence>
<name>A0A934TYD3_9FIRM</name>
<evidence type="ECO:0000259" key="3">
    <source>
        <dbReference type="PROSITE" id="PS50977"/>
    </source>
</evidence>
<dbReference type="GO" id="GO:0003700">
    <property type="term" value="F:DNA-binding transcription factor activity"/>
    <property type="evidence" value="ECO:0007669"/>
    <property type="project" value="TreeGrafter"/>
</dbReference>
<dbReference type="InterPro" id="IPR001647">
    <property type="entry name" value="HTH_TetR"/>
</dbReference>
<evidence type="ECO:0000256" key="1">
    <source>
        <dbReference type="ARBA" id="ARBA00023125"/>
    </source>
</evidence>
<feature type="domain" description="HTH tetR-type" evidence="3">
    <location>
        <begin position="6"/>
        <end position="66"/>
    </location>
</feature>
<dbReference type="PROSITE" id="PS50977">
    <property type="entry name" value="HTH_TETR_2"/>
    <property type="match status" value="1"/>
</dbReference>
<keyword evidence="5" id="KW-1185">Reference proteome</keyword>
<dbReference type="SUPFAM" id="SSF48498">
    <property type="entry name" value="Tetracyclin repressor-like, C-terminal domain"/>
    <property type="match status" value="1"/>
</dbReference>
<comment type="caution">
    <text evidence="4">The sequence shown here is derived from an EMBL/GenBank/DDBJ whole genome shotgun (WGS) entry which is preliminary data.</text>
</comment>
<dbReference type="PRINTS" id="PR00455">
    <property type="entry name" value="HTHTETR"/>
</dbReference>